<feature type="compositionally biased region" description="Low complexity" evidence="7">
    <location>
        <begin position="300"/>
        <end position="310"/>
    </location>
</feature>
<dbReference type="InterPro" id="IPR017296">
    <property type="entry name" value="Peptidase_S8A_SAM-P45"/>
</dbReference>
<dbReference type="PROSITE" id="PS00138">
    <property type="entry name" value="SUBTILASE_SER"/>
    <property type="match status" value="1"/>
</dbReference>
<dbReference type="Pfam" id="PF00082">
    <property type="entry name" value="Peptidase_S8"/>
    <property type="match status" value="1"/>
</dbReference>
<feature type="active site" description="Charge relay system" evidence="5 6">
    <location>
        <position position="298"/>
    </location>
</feature>
<proteinExistence type="inferred from homology"/>
<keyword evidence="3 6" id="KW-0378">Hydrolase</keyword>
<dbReference type="PROSITE" id="PS51318">
    <property type="entry name" value="TAT"/>
    <property type="match status" value="1"/>
</dbReference>
<accession>A0A4Q9HY14</accession>
<dbReference type="InterPro" id="IPR015500">
    <property type="entry name" value="Peptidase_S8_subtilisin-rel"/>
</dbReference>
<dbReference type="Gene3D" id="3.50.30.30">
    <property type="match status" value="1"/>
</dbReference>
<dbReference type="SUPFAM" id="SSF52743">
    <property type="entry name" value="Subtilisin-like"/>
    <property type="match status" value="1"/>
</dbReference>
<feature type="active site" description="Charge relay system" evidence="5 6">
    <location>
        <position position="470"/>
    </location>
</feature>
<feature type="active site" description="Charge relay system" evidence="5 6">
    <location>
        <position position="266"/>
    </location>
</feature>
<evidence type="ECO:0000256" key="7">
    <source>
        <dbReference type="SAM" id="MobiDB-lite"/>
    </source>
</evidence>
<protein>
    <recommendedName>
        <fullName evidence="9">Peptidase S8/S53 domain-containing protein</fullName>
    </recommendedName>
</protein>
<evidence type="ECO:0000259" key="9">
    <source>
        <dbReference type="Pfam" id="PF00082"/>
    </source>
</evidence>
<dbReference type="InterPro" id="IPR000209">
    <property type="entry name" value="Peptidase_S8/S53_dom"/>
</dbReference>
<evidence type="ECO:0000256" key="2">
    <source>
        <dbReference type="ARBA" id="ARBA00022670"/>
    </source>
</evidence>
<evidence type="ECO:0000256" key="8">
    <source>
        <dbReference type="SAM" id="SignalP"/>
    </source>
</evidence>
<feature type="signal peptide" evidence="8">
    <location>
        <begin position="1"/>
        <end position="33"/>
    </location>
</feature>
<reference evidence="10 11" key="1">
    <citation type="submission" date="2019-02" db="EMBL/GenBank/DDBJ databases">
        <title>Draft Genome Sequence of Streptomyces sp. AM-2504, identified by 16S rRNA comparative analysis as a Streptomyces Kasugaensis strain.</title>
        <authorList>
            <person name="Napolioni V."/>
            <person name="Giuliodori A.M."/>
            <person name="Spurio R."/>
            <person name="Fabbretti A."/>
        </authorList>
    </citation>
    <scope>NUCLEOTIDE SEQUENCE [LARGE SCALE GENOMIC DNA]</scope>
    <source>
        <strain evidence="10 11">AM-2504</strain>
    </source>
</reference>
<evidence type="ECO:0000313" key="11">
    <source>
        <dbReference type="Proteomes" id="UP000292452"/>
    </source>
</evidence>
<dbReference type="InterPro" id="IPR006311">
    <property type="entry name" value="TAT_signal"/>
</dbReference>
<evidence type="ECO:0000313" key="10">
    <source>
        <dbReference type="EMBL" id="TBO60157.1"/>
    </source>
</evidence>
<dbReference type="InterPro" id="IPR036852">
    <property type="entry name" value="Peptidase_S8/S53_dom_sf"/>
</dbReference>
<dbReference type="PIRSF" id="PIRSF037852">
    <property type="entry name" value="Subtilisin_rel_SAV5721"/>
    <property type="match status" value="1"/>
</dbReference>
<evidence type="ECO:0000256" key="3">
    <source>
        <dbReference type="ARBA" id="ARBA00022801"/>
    </source>
</evidence>
<dbReference type="InterPro" id="IPR046450">
    <property type="entry name" value="PA_dom_sf"/>
</dbReference>
<dbReference type="EMBL" id="SIXH01000050">
    <property type="protein sequence ID" value="TBO60157.1"/>
    <property type="molecule type" value="Genomic_DNA"/>
</dbReference>
<dbReference type="InterPro" id="IPR050131">
    <property type="entry name" value="Peptidase_S8_subtilisin-like"/>
</dbReference>
<comment type="similarity">
    <text evidence="1 6">Belongs to the peptidase S8 family.</text>
</comment>
<feature type="chain" id="PRO_5020985392" description="Peptidase S8/S53 domain-containing protein" evidence="8">
    <location>
        <begin position="34"/>
        <end position="1280"/>
    </location>
</feature>
<comment type="caution">
    <text evidence="10">The sequence shown here is derived from an EMBL/GenBank/DDBJ whole genome shotgun (WGS) entry which is preliminary data.</text>
</comment>
<feature type="region of interest" description="Disordered" evidence="7">
    <location>
        <begin position="291"/>
        <end position="316"/>
    </location>
</feature>
<keyword evidence="8" id="KW-0732">Signal</keyword>
<evidence type="ECO:0000256" key="5">
    <source>
        <dbReference type="PIRSR" id="PIRSR615500-1"/>
    </source>
</evidence>
<evidence type="ECO:0000256" key="1">
    <source>
        <dbReference type="ARBA" id="ARBA00011073"/>
    </source>
</evidence>
<gene>
    <name evidence="10" type="ORF">EYS09_08160</name>
</gene>
<keyword evidence="4 6" id="KW-0720">Serine protease</keyword>
<dbReference type="SUPFAM" id="SSF52025">
    <property type="entry name" value="PA domain"/>
    <property type="match status" value="1"/>
</dbReference>
<sequence length="1280" mass="131765">MPLLPSSTSRRRGLIALGTALATLAVPLSGAYADGPAAAGPPAAAARAAATTDTHTVTLITGDRVTVKTLADGHRVASVDRPKKAVGGVRTQTVGKDLYVFPDGALPYLAAGVLDQRLFDVTRLIADGYDDAHTASLPVIVQYGGAGAARQAAGPLTGLTTRRSLPAISGAAVSAGRARAARLWQDLTPAGSLTRAKARSAAVNAPEGQARPRAAAGPAVFGGNIGRIWLDGKVRATLAESTAQIGAPDVWRAGTDGKGVNVAVLDSGADTGHPDFAGQIASSQSFVPGEDVTDRHGHGTHTASTVAGTGAASGGKEKGVAPGARLLVGKVLGDDGFGDESWIIAGMEWAARTEHAKVISMSLGTSEASDGTDPMSQAVDDLSAATGALFVIAAGNSGAGGIGAPGAATAALTVGAVDADDALASFSSWGPRQSDGALKPEVTAPGVDILAARSQYAAGSGSYVRMSGTSMATPHVAGAAALVAQRHPDWTGGQIKDALVSTAHATPDIPVTQGGTGRLDARTAVLGTVHAEATAWSGFYAWPHTGDRPSARTVTYTNTGDQDVGLDLAAAAKDANGAAVPAGVFTLSAPAVTVPAHGTAAVTLTGDPNAAPYGATAGLLSATDAHGTAVAHTLIGLDREDERYDLTIRATDRAGRPLSGVTALYRTGDAIPTQVQIPDDGVLTLRRPKGEYSLLMYADLPGAAGPDDMGLAVLSAPQITLDRDRTARLDARQAHRVSAVAPQATEDRMTRIDWNRVAGGVRFNANYLVPLTYTSVWAQQTDRVTSGSLNFAARWRKAAPLLTVEATGPYPGERGFPDLVVQAGSTLRPAGSSRLGVAYAGLGRTADYAGLDAKGKAVVVRYDRQADPRDQPKADAAQAAAAVAAGAGLLLVVNDTTGRLSDWYGAADGETKSPIEVASLQPHEGAALIAAAARPGLRLAVTSRPASPYVYDLVERHDGAVPATGLTYRPARSALARLDSRFAGQAGTTGDNARYDMQDFDIYGFGYGTEQALAATRTDWVTPGDGAFTWYEESGTATLEERSLRTDPKKGSRTGSDWFLPVVHPRLNPSQSLPGRQGDFLVLNVPGWGDGGAGHNGFDRNLWEANDPLHETVTLYQGDTELGSTAYQQLTATAPSGAPLPYRLVAETSQHGVFPTSTRTRTEWTFTSGNGWALIPLIQLDHGVATDLSGNAARHTALTLTASQLPGVTGAGRIDAATLQLSYDDGAHWTPATLRATADGSWATTVAAPRTARYVSLRATARDTAGNTVSQTVVRAYGLR</sequence>
<dbReference type="GO" id="GO:0006508">
    <property type="term" value="P:proteolysis"/>
    <property type="evidence" value="ECO:0007669"/>
    <property type="project" value="UniProtKB-KW"/>
</dbReference>
<dbReference type="PANTHER" id="PTHR43806:SF11">
    <property type="entry name" value="CEREVISIN-RELATED"/>
    <property type="match status" value="1"/>
</dbReference>
<dbReference type="InterPro" id="IPR023828">
    <property type="entry name" value="Peptidase_S8_Ser-AS"/>
</dbReference>
<dbReference type="GO" id="GO:0004252">
    <property type="term" value="F:serine-type endopeptidase activity"/>
    <property type="evidence" value="ECO:0007669"/>
    <property type="project" value="UniProtKB-UniRule"/>
</dbReference>
<evidence type="ECO:0000256" key="6">
    <source>
        <dbReference type="PROSITE-ProRule" id="PRU01240"/>
    </source>
</evidence>
<organism evidence="10 11">
    <name type="scientific">Streptomyces kasugaensis</name>
    <dbReference type="NCBI Taxonomy" id="1946"/>
    <lineage>
        <taxon>Bacteria</taxon>
        <taxon>Bacillati</taxon>
        <taxon>Actinomycetota</taxon>
        <taxon>Actinomycetes</taxon>
        <taxon>Kitasatosporales</taxon>
        <taxon>Streptomycetaceae</taxon>
        <taxon>Streptomyces</taxon>
    </lineage>
</organism>
<keyword evidence="11" id="KW-1185">Reference proteome</keyword>
<dbReference type="PROSITE" id="PS51892">
    <property type="entry name" value="SUBTILASE"/>
    <property type="match status" value="1"/>
</dbReference>
<dbReference type="Proteomes" id="UP000292452">
    <property type="component" value="Unassembled WGS sequence"/>
</dbReference>
<dbReference type="PRINTS" id="PR00723">
    <property type="entry name" value="SUBTILISIN"/>
</dbReference>
<feature type="domain" description="Peptidase S8/S53" evidence="9">
    <location>
        <begin position="257"/>
        <end position="508"/>
    </location>
</feature>
<dbReference type="AlphaFoldDB" id="A0A4Q9HY14"/>
<keyword evidence="2 6" id="KW-0645">Protease</keyword>
<evidence type="ECO:0000256" key="4">
    <source>
        <dbReference type="ARBA" id="ARBA00022825"/>
    </source>
</evidence>
<dbReference type="Gene3D" id="3.40.50.200">
    <property type="entry name" value="Peptidase S8/S53 domain"/>
    <property type="match status" value="1"/>
</dbReference>
<name>A0A4Q9HY14_STRKA</name>
<dbReference type="PANTHER" id="PTHR43806">
    <property type="entry name" value="PEPTIDASE S8"/>
    <property type="match status" value="1"/>
</dbReference>